<dbReference type="EMBL" id="MK212193">
    <property type="protein sequence ID" value="AZL94159.1"/>
    <property type="molecule type" value="mRNA"/>
</dbReference>
<dbReference type="GO" id="GO:0005777">
    <property type="term" value="C:peroxisome"/>
    <property type="evidence" value="ECO:0007669"/>
    <property type="project" value="UniProtKB-SubCell"/>
</dbReference>
<dbReference type="InterPro" id="IPR050215">
    <property type="entry name" value="Thiolase-like_sf_Thiolase"/>
</dbReference>
<dbReference type="AlphaFoldDB" id="A0A3Q8UBA2"/>
<dbReference type="InterPro" id="IPR020610">
    <property type="entry name" value="Thiolase_AS"/>
</dbReference>
<dbReference type="GO" id="GO:0010124">
    <property type="term" value="P:phenylacetate catabolic process"/>
    <property type="evidence" value="ECO:0007669"/>
    <property type="project" value="TreeGrafter"/>
</dbReference>
<keyword evidence="7" id="KW-0443">Lipid metabolism</keyword>
<evidence type="ECO:0000256" key="12">
    <source>
        <dbReference type="SAM" id="MobiDB-lite"/>
    </source>
</evidence>
<dbReference type="FunFam" id="3.40.47.10:FF:000010">
    <property type="entry name" value="Acetyl-CoA acetyltransferase (Thiolase)"/>
    <property type="match status" value="1"/>
</dbReference>
<comment type="subcellular location">
    <subcellularLocation>
        <location evidence="1">Peroxisome</location>
    </subcellularLocation>
</comment>
<evidence type="ECO:0000313" key="15">
    <source>
        <dbReference type="EMBL" id="AZL94159.1"/>
    </source>
</evidence>
<evidence type="ECO:0000256" key="5">
    <source>
        <dbReference type="ARBA" id="ARBA00022832"/>
    </source>
</evidence>
<comment type="pathway">
    <text evidence="2">Lipid metabolism.</text>
</comment>
<accession>A0A3Q8UBA2</accession>
<evidence type="ECO:0000256" key="8">
    <source>
        <dbReference type="ARBA" id="ARBA00023140"/>
    </source>
</evidence>
<evidence type="ECO:0000256" key="3">
    <source>
        <dbReference type="ARBA" id="ARBA00010982"/>
    </source>
</evidence>
<dbReference type="PROSITE" id="PS00099">
    <property type="entry name" value="THIOLASE_3"/>
    <property type="match status" value="1"/>
</dbReference>
<evidence type="ECO:0000259" key="13">
    <source>
        <dbReference type="Pfam" id="PF00108"/>
    </source>
</evidence>
<name>A0A3Q8UBA2_9APIC</name>
<evidence type="ECO:0000256" key="4">
    <source>
        <dbReference type="ARBA" id="ARBA00022679"/>
    </source>
</evidence>
<keyword evidence="9 11" id="KW-0012">Acyltransferase</keyword>
<evidence type="ECO:0000256" key="11">
    <source>
        <dbReference type="RuleBase" id="RU003557"/>
    </source>
</evidence>
<feature type="domain" description="Thiolase N-terminal" evidence="13">
    <location>
        <begin position="99"/>
        <end position="348"/>
    </location>
</feature>
<dbReference type="Pfam" id="PF00108">
    <property type="entry name" value="Thiolase_N"/>
    <property type="match status" value="1"/>
</dbReference>
<keyword evidence="5" id="KW-0276">Fatty acid metabolism</keyword>
<keyword evidence="8" id="KW-0576">Peroxisome</keyword>
<keyword evidence="6" id="KW-0809">Transit peptide</keyword>
<dbReference type="NCBIfam" id="TIGR01930">
    <property type="entry name" value="AcCoA-C-Actrans"/>
    <property type="match status" value="1"/>
</dbReference>
<feature type="domain" description="Thiolase C-terminal" evidence="14">
    <location>
        <begin position="357"/>
        <end position="477"/>
    </location>
</feature>
<dbReference type="PROSITE" id="PS00098">
    <property type="entry name" value="THIOLASE_1"/>
    <property type="match status" value="1"/>
</dbReference>
<evidence type="ECO:0000256" key="6">
    <source>
        <dbReference type="ARBA" id="ARBA00022946"/>
    </source>
</evidence>
<dbReference type="InterPro" id="IPR020615">
    <property type="entry name" value="Thiolase_acyl_enz_int_AS"/>
</dbReference>
<proteinExistence type="evidence at transcript level"/>
<dbReference type="InterPro" id="IPR016039">
    <property type="entry name" value="Thiolase-like"/>
</dbReference>
<evidence type="ECO:0000259" key="14">
    <source>
        <dbReference type="Pfam" id="PF02803"/>
    </source>
</evidence>
<evidence type="ECO:0000256" key="1">
    <source>
        <dbReference type="ARBA" id="ARBA00004275"/>
    </source>
</evidence>
<comment type="similarity">
    <text evidence="3 11">Belongs to the thiolase-like superfamily. Thiolase family.</text>
</comment>
<protein>
    <recommendedName>
        <fullName evidence="10">acetyl-CoA C-acyltransferase</fullName>
        <ecNumber evidence="10">2.3.1.16</ecNumber>
    </recommendedName>
</protein>
<dbReference type="GO" id="GO:0003988">
    <property type="term" value="F:acetyl-CoA C-acyltransferase activity"/>
    <property type="evidence" value="ECO:0007669"/>
    <property type="project" value="UniProtKB-EC"/>
</dbReference>
<feature type="compositionally biased region" description="Polar residues" evidence="12">
    <location>
        <begin position="49"/>
        <end position="63"/>
    </location>
</feature>
<dbReference type="InterPro" id="IPR002155">
    <property type="entry name" value="Thiolase"/>
</dbReference>
<keyword evidence="4 11" id="KW-0808">Transferase</keyword>
<dbReference type="Pfam" id="PF02803">
    <property type="entry name" value="Thiolase_C"/>
    <property type="match status" value="1"/>
</dbReference>
<dbReference type="Gene3D" id="3.40.47.10">
    <property type="match status" value="2"/>
</dbReference>
<feature type="region of interest" description="Disordered" evidence="12">
    <location>
        <begin position="49"/>
        <end position="70"/>
    </location>
</feature>
<dbReference type="InterPro" id="IPR020613">
    <property type="entry name" value="Thiolase_CS"/>
</dbReference>
<dbReference type="PROSITE" id="PS00737">
    <property type="entry name" value="THIOLASE_2"/>
    <property type="match status" value="1"/>
</dbReference>
<evidence type="ECO:0000256" key="2">
    <source>
        <dbReference type="ARBA" id="ARBA00005189"/>
    </source>
</evidence>
<dbReference type="InterPro" id="IPR020617">
    <property type="entry name" value="Thiolase_C"/>
</dbReference>
<dbReference type="InterPro" id="IPR020616">
    <property type="entry name" value="Thiolase_N"/>
</dbReference>
<organism evidence="15">
    <name type="scientific">Cardiosporidium cionae</name>
    <dbReference type="NCBI Taxonomy" id="476202"/>
    <lineage>
        <taxon>Eukaryota</taxon>
        <taxon>Sar</taxon>
        <taxon>Alveolata</taxon>
        <taxon>Apicomplexa</taxon>
        <taxon>Aconoidasida</taxon>
        <taxon>Nephromycida</taxon>
        <taxon>Cardiosporidium</taxon>
    </lineage>
</organism>
<dbReference type="SUPFAM" id="SSF53901">
    <property type="entry name" value="Thiolase-like"/>
    <property type="match status" value="2"/>
</dbReference>
<dbReference type="PANTHER" id="PTHR43853:SF8">
    <property type="entry name" value="3-KETOACYL-COA THIOLASE, PEROXISOMAL"/>
    <property type="match status" value="1"/>
</dbReference>
<evidence type="ECO:0000256" key="9">
    <source>
        <dbReference type="ARBA" id="ARBA00023315"/>
    </source>
</evidence>
<sequence length="489" mass="52926">MFHPNVIDIYSIHWYALQILHKVPFSKRSSRIQTMKRFQQISNQIKAPAFSSSDANDSHLSTKTADKKFSDSSPFYGRPWDHPIRTAGPTMASENDVILCCAIRTPITKAKRGALKDALPEDLLLPLFEAVIKRTGVEPSLIQDICIGNVLQPGAGALSSRIAQLMANLSESTAVSTVNRQCSSGLQAVANIAGAIHSGFIDIGLAGGVESMTNFDMMNSMTPEKLSEKVFQHEQARNCLIPMGITSENVAEKFGISRIVQDQFAMESHRKAARAARLGLFDEEMIPVVIKGNDDFETVVQKDDGIREATTLAQLQKLKPSFKEDGSTHAGNSSQVSDGAALCLLARRSTAMKYGLPMLAKFVDFAVIGVPPEIMGIGPSVAIPAVLSKAGLAIGDIDIFEINEAFASQAVYCIEKLEVPRHKLNPKGGAIAFGHPLGCTGARQIATLLPELRRNRDRYGIVSMCIGTGMGAAAIIENILCNTITERPY</sequence>
<evidence type="ECO:0000256" key="10">
    <source>
        <dbReference type="ARBA" id="ARBA00024073"/>
    </source>
</evidence>
<dbReference type="GO" id="GO:0006635">
    <property type="term" value="P:fatty acid beta-oxidation"/>
    <property type="evidence" value="ECO:0007669"/>
    <property type="project" value="TreeGrafter"/>
</dbReference>
<dbReference type="PANTHER" id="PTHR43853">
    <property type="entry name" value="3-KETOACYL-COA THIOLASE, PEROXISOMAL"/>
    <property type="match status" value="1"/>
</dbReference>
<dbReference type="EC" id="2.3.1.16" evidence="10"/>
<dbReference type="CDD" id="cd00751">
    <property type="entry name" value="thiolase"/>
    <property type="match status" value="1"/>
</dbReference>
<reference evidence="15" key="1">
    <citation type="journal article" date="2018" name="Genome Biol. Evol.">
        <title>Nephromyces encodes a urate metabolism pathway and predicted peroxisomes, demonstrating these are not ancient losses of apicomplexans.</title>
        <authorList>
            <person name="Paight C."/>
            <person name="Slamovits C.H."/>
            <person name="Saffo M.B."/>
            <person name="Lane C.E."/>
        </authorList>
    </citation>
    <scope>NUCLEOTIDE SEQUENCE</scope>
    <source>
        <strain evidence="15">Cardio2</strain>
    </source>
</reference>
<evidence type="ECO:0000256" key="7">
    <source>
        <dbReference type="ARBA" id="ARBA00023098"/>
    </source>
</evidence>